<evidence type="ECO:0000256" key="4">
    <source>
        <dbReference type="ARBA" id="ARBA00023136"/>
    </source>
</evidence>
<comment type="caution">
    <text evidence="5">Lacks conserved residue(s) required for the propagation of feature annotation.</text>
</comment>
<keyword evidence="3 5" id="KW-1133">Transmembrane helix</keyword>
<reference evidence="7 8" key="1">
    <citation type="submission" date="2016-07" db="EMBL/GenBank/DDBJ databases">
        <title>Draft genome of Scalindua rubra, obtained from a brine-seawater interface in the Red Sea, sheds light on salt adaptation in anammox bacteria.</title>
        <authorList>
            <person name="Speth D.R."/>
            <person name="Lagkouvardos I."/>
            <person name="Wang Y."/>
            <person name="Qian P.-Y."/>
            <person name="Dutilh B.E."/>
            <person name="Jetten M.S."/>
        </authorList>
    </citation>
    <scope>NUCLEOTIDE SEQUENCE [LARGE SCALE GENOMIC DNA]</scope>
    <source>
        <strain evidence="7">BSI-1</strain>
    </source>
</reference>
<gene>
    <name evidence="7" type="ORF">SCARUB_05204</name>
</gene>
<comment type="similarity">
    <text evidence="5">Belongs to the ABC-2 integral membrane protein family.</text>
</comment>
<evidence type="ECO:0000259" key="6">
    <source>
        <dbReference type="PROSITE" id="PS51012"/>
    </source>
</evidence>
<dbReference type="PANTHER" id="PTHR43332">
    <property type="entry name" value="INNER MEMBRANE TRANSPORT PERMEASE YADH-RELATED"/>
    <property type="match status" value="1"/>
</dbReference>
<dbReference type="AlphaFoldDB" id="A0A1E3X248"/>
<comment type="subcellular location">
    <subcellularLocation>
        <location evidence="5">Cell membrane</location>
        <topology evidence="5">Multi-pass membrane protein</topology>
    </subcellularLocation>
    <subcellularLocation>
        <location evidence="1">Membrane</location>
        <topology evidence="1">Multi-pass membrane protein</topology>
    </subcellularLocation>
</comment>
<proteinExistence type="inferred from homology"/>
<dbReference type="GO" id="GO:0140359">
    <property type="term" value="F:ABC-type transporter activity"/>
    <property type="evidence" value="ECO:0007669"/>
    <property type="project" value="InterPro"/>
</dbReference>
<dbReference type="PROSITE" id="PS51012">
    <property type="entry name" value="ABC_TM2"/>
    <property type="match status" value="1"/>
</dbReference>
<dbReference type="Pfam" id="PF01061">
    <property type="entry name" value="ABC2_membrane"/>
    <property type="match status" value="1"/>
</dbReference>
<dbReference type="GO" id="GO:0043190">
    <property type="term" value="C:ATP-binding cassette (ABC) transporter complex"/>
    <property type="evidence" value="ECO:0007669"/>
    <property type="project" value="InterPro"/>
</dbReference>
<feature type="domain" description="ABC transmembrane type-2" evidence="6">
    <location>
        <begin position="1"/>
        <end position="176"/>
    </location>
</feature>
<dbReference type="InterPro" id="IPR000412">
    <property type="entry name" value="ABC_2_transport"/>
</dbReference>
<protein>
    <recommendedName>
        <fullName evidence="5">Transport permease protein</fullName>
    </recommendedName>
</protein>
<dbReference type="EMBL" id="MAYW01000407">
    <property type="protein sequence ID" value="ODS29696.1"/>
    <property type="molecule type" value="Genomic_DNA"/>
</dbReference>
<comment type="caution">
    <text evidence="7">The sequence shown here is derived from an EMBL/GenBank/DDBJ whole genome shotgun (WGS) entry which is preliminary data.</text>
</comment>
<feature type="transmembrane region" description="Helical" evidence="5">
    <location>
        <begin position="63"/>
        <end position="87"/>
    </location>
</feature>
<evidence type="ECO:0000256" key="3">
    <source>
        <dbReference type="ARBA" id="ARBA00022989"/>
    </source>
</evidence>
<dbReference type="PRINTS" id="PR00164">
    <property type="entry name" value="ABC2TRNSPORT"/>
</dbReference>
<feature type="non-terminal residue" evidence="7">
    <location>
        <position position="1"/>
    </location>
</feature>
<feature type="transmembrane region" description="Helical" evidence="5">
    <location>
        <begin position="151"/>
        <end position="173"/>
    </location>
</feature>
<sequence length="181" mass="19801">NTASSILQMKLLGQLQDMLITPLSNLELALSFIIGGAVRGFINGVMVLFVGMVLTGMPVEHPLYVLLFLFLVSWSFSSVGLLIGIIAESWDNIATMVNFFITPLIFLGGVFYSINMLPGLWRTLSMANPIYYVINGLRYSTLGEGAADSSIGLSLFAATLMTILFTAAGTYLFHRGYRIKQ</sequence>
<evidence type="ECO:0000256" key="5">
    <source>
        <dbReference type="RuleBase" id="RU361157"/>
    </source>
</evidence>
<dbReference type="PANTHER" id="PTHR43332:SF1">
    <property type="entry name" value="TRANSPORT PERMEASE PROTEIN"/>
    <property type="match status" value="1"/>
</dbReference>
<dbReference type="InterPro" id="IPR052522">
    <property type="entry name" value="ABC-2_transport_permease"/>
</dbReference>
<accession>A0A1E3X248</accession>
<evidence type="ECO:0000256" key="1">
    <source>
        <dbReference type="ARBA" id="ARBA00004141"/>
    </source>
</evidence>
<dbReference type="Proteomes" id="UP000094056">
    <property type="component" value="Unassembled WGS sequence"/>
</dbReference>
<evidence type="ECO:0000313" key="7">
    <source>
        <dbReference type="EMBL" id="ODS29696.1"/>
    </source>
</evidence>
<evidence type="ECO:0000313" key="8">
    <source>
        <dbReference type="Proteomes" id="UP000094056"/>
    </source>
</evidence>
<dbReference type="InterPro" id="IPR013525">
    <property type="entry name" value="ABC2_TM"/>
</dbReference>
<dbReference type="InterPro" id="IPR047817">
    <property type="entry name" value="ABC2_TM_bact-type"/>
</dbReference>
<evidence type="ECO:0000256" key="2">
    <source>
        <dbReference type="ARBA" id="ARBA00022692"/>
    </source>
</evidence>
<keyword evidence="4 5" id="KW-0472">Membrane</keyword>
<keyword evidence="5" id="KW-0813">Transport</keyword>
<feature type="transmembrane region" description="Helical" evidence="5">
    <location>
        <begin position="93"/>
        <end position="112"/>
    </location>
</feature>
<keyword evidence="5" id="KW-1003">Cell membrane</keyword>
<name>A0A1E3X248_9BACT</name>
<feature type="transmembrane region" description="Helical" evidence="5">
    <location>
        <begin position="28"/>
        <end position="51"/>
    </location>
</feature>
<keyword evidence="2 5" id="KW-0812">Transmembrane</keyword>
<organism evidence="7 8">
    <name type="scientific">Candidatus Scalindua rubra</name>
    <dbReference type="NCBI Taxonomy" id="1872076"/>
    <lineage>
        <taxon>Bacteria</taxon>
        <taxon>Pseudomonadati</taxon>
        <taxon>Planctomycetota</taxon>
        <taxon>Candidatus Brocadiia</taxon>
        <taxon>Candidatus Brocadiales</taxon>
        <taxon>Candidatus Scalinduaceae</taxon>
        <taxon>Candidatus Scalindua</taxon>
    </lineage>
</organism>